<organism evidence="1 2">
    <name type="scientific">Brachionus plicatilis</name>
    <name type="common">Marine rotifer</name>
    <name type="synonym">Brachionus muelleri</name>
    <dbReference type="NCBI Taxonomy" id="10195"/>
    <lineage>
        <taxon>Eukaryota</taxon>
        <taxon>Metazoa</taxon>
        <taxon>Spiralia</taxon>
        <taxon>Gnathifera</taxon>
        <taxon>Rotifera</taxon>
        <taxon>Eurotatoria</taxon>
        <taxon>Monogononta</taxon>
        <taxon>Pseudotrocha</taxon>
        <taxon>Ploima</taxon>
        <taxon>Brachionidae</taxon>
        <taxon>Brachionus</taxon>
    </lineage>
</organism>
<sequence length="60" mass="7023">MARSSAILCSHAFNKSYGNHACKRLTRKTSMTDLKKKNITQYNEIENKTIRYTIIQKMEL</sequence>
<dbReference type="Proteomes" id="UP000276133">
    <property type="component" value="Unassembled WGS sequence"/>
</dbReference>
<keyword evidence="2" id="KW-1185">Reference proteome</keyword>
<accession>A0A3M7RXZ3</accession>
<protein>
    <submittedName>
        <fullName evidence="1">Uncharacterized protein</fullName>
    </submittedName>
</protein>
<comment type="caution">
    <text evidence="1">The sequence shown here is derived from an EMBL/GenBank/DDBJ whole genome shotgun (WGS) entry which is preliminary data.</text>
</comment>
<dbReference type="AlphaFoldDB" id="A0A3M7RXZ3"/>
<evidence type="ECO:0000313" key="1">
    <source>
        <dbReference type="EMBL" id="RNA28228.1"/>
    </source>
</evidence>
<proteinExistence type="predicted"/>
<name>A0A3M7RXZ3_BRAPC</name>
<evidence type="ECO:0000313" key="2">
    <source>
        <dbReference type="Proteomes" id="UP000276133"/>
    </source>
</evidence>
<reference evidence="1 2" key="1">
    <citation type="journal article" date="2018" name="Sci. Rep.">
        <title>Genomic signatures of local adaptation to the degree of environmental predictability in rotifers.</title>
        <authorList>
            <person name="Franch-Gras L."/>
            <person name="Hahn C."/>
            <person name="Garcia-Roger E.M."/>
            <person name="Carmona M.J."/>
            <person name="Serra M."/>
            <person name="Gomez A."/>
        </authorList>
    </citation>
    <scope>NUCLEOTIDE SEQUENCE [LARGE SCALE GENOMIC DNA]</scope>
    <source>
        <strain evidence="1">HYR1</strain>
    </source>
</reference>
<dbReference type="EMBL" id="REGN01002416">
    <property type="protein sequence ID" value="RNA28228.1"/>
    <property type="molecule type" value="Genomic_DNA"/>
</dbReference>
<gene>
    <name evidence="1" type="ORF">BpHYR1_022625</name>
</gene>